<feature type="domain" description="Tyr recombinase" evidence="8">
    <location>
        <begin position="230"/>
        <end position="454"/>
    </location>
</feature>
<keyword evidence="4" id="KW-0378">Hydrolase</keyword>
<dbReference type="PANTHER" id="PTHR30349">
    <property type="entry name" value="PHAGE INTEGRASE-RELATED"/>
    <property type="match status" value="1"/>
</dbReference>
<dbReference type="SUPFAM" id="SSF56349">
    <property type="entry name" value="DNA breaking-rejoining enzymes"/>
    <property type="match status" value="1"/>
</dbReference>
<evidence type="ECO:0000256" key="5">
    <source>
        <dbReference type="ARBA" id="ARBA00022908"/>
    </source>
</evidence>
<dbReference type="Pfam" id="PF00589">
    <property type="entry name" value="Phage_integrase"/>
    <property type="match status" value="1"/>
</dbReference>
<dbReference type="CDD" id="cd01189">
    <property type="entry name" value="INT_ICEBs1_C_like"/>
    <property type="match status" value="1"/>
</dbReference>
<dbReference type="InterPro" id="IPR013762">
    <property type="entry name" value="Integrase-like_cat_sf"/>
</dbReference>
<evidence type="ECO:0000256" key="3">
    <source>
        <dbReference type="ARBA" id="ARBA00022679"/>
    </source>
</evidence>
<dbReference type="GO" id="GO:0075713">
    <property type="term" value="P:establishment of integrated proviral latency"/>
    <property type="evidence" value="ECO:0007669"/>
    <property type="project" value="UniProtKB-KW"/>
</dbReference>
<dbReference type="GO" id="GO:0006310">
    <property type="term" value="P:DNA recombination"/>
    <property type="evidence" value="ECO:0007669"/>
    <property type="project" value="UniProtKB-KW"/>
</dbReference>
<evidence type="ECO:0000256" key="6">
    <source>
        <dbReference type="ARBA" id="ARBA00023172"/>
    </source>
</evidence>
<evidence type="ECO:0000259" key="8">
    <source>
        <dbReference type="PROSITE" id="PS51898"/>
    </source>
</evidence>
<sequence length="475" mass="55191">MPKKFGRKGNKEGSIYNTIQKIDRKEKRLNFVCNTCKNCNDWSICNNRSGTYKCKKCTDCTACLKKGTCDRFYCYNRYPAQITLDDGSRTTVSNANSRVESIERKKEVEAQIQTKTYIKKNGITIIEILKKIGDTKFEAGKIIKNTKDKDEYHYKYIEKWDDFKQPVQKVTYNQVQNFLNSIRHLSQGEIDKIIAKLKNGFMQCVMDKIISYPDNPMLRIYPPVSNQHKEPVQAFEVDEQQKLMDYLLHNSLIKSSKCNYNETTLRNLFLCALLSAARIGELGAINFNTDIDLKNRGLIINKTLSRDDGKIVMGTSTKTGRKKTQQGLIDERHIPFDIFDSDFMFKIITNQIENAKLNPNNKNNLLFCQLNGNYIDTRCINNIFKRICREAQIKTELIKGCHIHMCRHTATTRMLEAGMDLLVIAAILGHSDDRQIKETYGHILARYRNKQLQDCRNYYKEQHLHFDYTIPNDLV</sequence>
<organism evidence="9">
    <name type="scientific">Siphoviridae sp. ct1yA16</name>
    <dbReference type="NCBI Taxonomy" id="2827767"/>
    <lineage>
        <taxon>Viruses</taxon>
        <taxon>Duplodnaviria</taxon>
        <taxon>Heunggongvirae</taxon>
        <taxon>Uroviricota</taxon>
        <taxon>Caudoviricetes</taxon>
    </lineage>
</organism>
<evidence type="ECO:0000256" key="2">
    <source>
        <dbReference type="ARBA" id="ARBA00016082"/>
    </source>
</evidence>
<name>A0A8S5TEH7_9CAUD</name>
<evidence type="ECO:0000313" key="9">
    <source>
        <dbReference type="EMBL" id="DAF61717.1"/>
    </source>
</evidence>
<dbReference type="InterPro" id="IPR011010">
    <property type="entry name" value="DNA_brk_join_enz"/>
</dbReference>
<dbReference type="EMBL" id="BK032816">
    <property type="protein sequence ID" value="DAF61717.1"/>
    <property type="molecule type" value="Genomic_DNA"/>
</dbReference>
<evidence type="ECO:0000256" key="4">
    <source>
        <dbReference type="ARBA" id="ARBA00022801"/>
    </source>
</evidence>
<dbReference type="PROSITE" id="PS51898">
    <property type="entry name" value="TYR_RECOMBINASE"/>
    <property type="match status" value="1"/>
</dbReference>
<dbReference type="InterPro" id="IPR002104">
    <property type="entry name" value="Integrase_catalytic"/>
</dbReference>
<dbReference type="InterPro" id="IPR050090">
    <property type="entry name" value="Tyrosine_recombinase_XerCD"/>
</dbReference>
<proteinExistence type="inferred from homology"/>
<dbReference type="GO" id="GO:0044826">
    <property type="term" value="P:viral genome integration into host DNA"/>
    <property type="evidence" value="ECO:0007669"/>
    <property type="project" value="UniProtKB-KW"/>
</dbReference>
<evidence type="ECO:0000256" key="1">
    <source>
        <dbReference type="ARBA" id="ARBA00008857"/>
    </source>
</evidence>
<keyword evidence="6" id="KW-0233">DNA recombination</keyword>
<comment type="similarity">
    <text evidence="1">Belongs to the 'phage' integrase family.</text>
</comment>
<protein>
    <recommendedName>
        <fullName evidence="2">Integrase</fullName>
    </recommendedName>
</protein>
<dbReference type="GO" id="GO:0016740">
    <property type="term" value="F:transferase activity"/>
    <property type="evidence" value="ECO:0007669"/>
    <property type="project" value="UniProtKB-KW"/>
</dbReference>
<reference evidence="9" key="1">
    <citation type="journal article" date="2021" name="Proc. Natl. Acad. Sci. U.S.A.">
        <title>A Catalog of Tens of Thousands of Viruses from Human Metagenomes Reveals Hidden Associations with Chronic Diseases.</title>
        <authorList>
            <person name="Tisza M.J."/>
            <person name="Buck C.B."/>
        </authorList>
    </citation>
    <scope>NUCLEOTIDE SEQUENCE</scope>
    <source>
        <strain evidence="9">Ct1yA16</strain>
    </source>
</reference>
<accession>A0A8S5TEH7</accession>
<dbReference type="Gene3D" id="1.10.443.10">
    <property type="entry name" value="Intergrase catalytic core"/>
    <property type="match status" value="1"/>
</dbReference>
<keyword evidence="7" id="KW-1179">Viral genome integration</keyword>
<dbReference type="GO" id="GO:0003677">
    <property type="term" value="F:DNA binding"/>
    <property type="evidence" value="ECO:0007669"/>
    <property type="project" value="InterPro"/>
</dbReference>
<keyword evidence="5" id="KW-0229">DNA integration</keyword>
<dbReference type="GO" id="GO:0016787">
    <property type="term" value="F:hydrolase activity"/>
    <property type="evidence" value="ECO:0007669"/>
    <property type="project" value="UniProtKB-KW"/>
</dbReference>
<keyword evidence="3" id="KW-0808">Transferase</keyword>
<evidence type="ECO:0000256" key="7">
    <source>
        <dbReference type="ARBA" id="ARBA00023195"/>
    </source>
</evidence>
<keyword evidence="7" id="KW-1160">Virus entry into host cell</keyword>
<dbReference type="PANTHER" id="PTHR30349:SF64">
    <property type="entry name" value="PROPHAGE INTEGRASE INTD-RELATED"/>
    <property type="match status" value="1"/>
</dbReference>
<dbReference type="GO" id="GO:0015074">
    <property type="term" value="P:DNA integration"/>
    <property type="evidence" value="ECO:0007669"/>
    <property type="project" value="UniProtKB-KW"/>
</dbReference>